<evidence type="ECO:0000256" key="6">
    <source>
        <dbReference type="SAM" id="MobiDB-lite"/>
    </source>
</evidence>
<keyword evidence="4" id="KW-0804">Transcription</keyword>
<comment type="caution">
    <text evidence="8">The sequence shown here is derived from an EMBL/GenBank/DDBJ whole genome shotgun (WGS) entry which is preliminary data.</text>
</comment>
<dbReference type="InterPro" id="IPR001138">
    <property type="entry name" value="Zn2Cys6_DnaBD"/>
</dbReference>
<dbReference type="SMART" id="SM00066">
    <property type="entry name" value="GAL4"/>
    <property type="match status" value="1"/>
</dbReference>
<dbReference type="SUPFAM" id="SSF57701">
    <property type="entry name" value="Zn2/Cys6 DNA-binding domain"/>
    <property type="match status" value="1"/>
</dbReference>
<protein>
    <submittedName>
        <fullName evidence="8">Transcription factor</fullName>
    </submittedName>
</protein>
<comment type="subcellular location">
    <subcellularLocation>
        <location evidence="1">Nucleus</location>
    </subcellularLocation>
</comment>
<dbReference type="CDD" id="cd12148">
    <property type="entry name" value="fungal_TF_MHR"/>
    <property type="match status" value="1"/>
</dbReference>
<dbReference type="PROSITE" id="PS50048">
    <property type="entry name" value="ZN2_CY6_FUNGAL_2"/>
    <property type="match status" value="1"/>
</dbReference>
<dbReference type="Pfam" id="PF00172">
    <property type="entry name" value="Zn_clus"/>
    <property type="match status" value="1"/>
</dbReference>
<reference evidence="8 9" key="1">
    <citation type="submission" date="2015-04" db="EMBL/GenBank/DDBJ databases">
        <title>The draft genome sequence of Fusarium langsethiae, a T-2/HT-2 mycotoxin producer.</title>
        <authorList>
            <person name="Lysoe E."/>
            <person name="Divon H.H."/>
            <person name="Terzi V."/>
            <person name="Orru L."/>
            <person name="Lamontanara A."/>
            <person name="Kolseth A.-K."/>
            <person name="Frandsen R.J."/>
            <person name="Nielsen K."/>
            <person name="Thrane U."/>
        </authorList>
    </citation>
    <scope>NUCLEOTIDE SEQUENCE [LARGE SCALE GENOMIC DNA]</scope>
    <source>
        <strain evidence="8 9">Fl201059</strain>
    </source>
</reference>
<feature type="compositionally biased region" description="Low complexity" evidence="6">
    <location>
        <begin position="79"/>
        <end position="90"/>
    </location>
</feature>
<evidence type="ECO:0000256" key="5">
    <source>
        <dbReference type="ARBA" id="ARBA00023242"/>
    </source>
</evidence>
<dbReference type="Gene3D" id="4.10.240.10">
    <property type="entry name" value="Zn(2)-C6 fungal-type DNA-binding domain"/>
    <property type="match status" value="1"/>
</dbReference>
<dbReference type="Proteomes" id="UP000037904">
    <property type="component" value="Unassembled WGS sequence"/>
</dbReference>
<dbReference type="InterPro" id="IPR036864">
    <property type="entry name" value="Zn2-C6_fun-type_DNA-bd_sf"/>
</dbReference>
<name>A0A0N0DDM7_FUSLA</name>
<dbReference type="AlphaFoldDB" id="A0A0N0DDM7"/>
<dbReference type="GO" id="GO:0005634">
    <property type="term" value="C:nucleus"/>
    <property type="evidence" value="ECO:0007669"/>
    <property type="project" value="UniProtKB-SubCell"/>
</dbReference>
<dbReference type="InterPro" id="IPR007219">
    <property type="entry name" value="XnlR_reg_dom"/>
</dbReference>
<dbReference type="OrthoDB" id="5069333at2759"/>
<dbReference type="PANTHER" id="PTHR47338">
    <property type="entry name" value="ZN(II)2CYS6 TRANSCRIPTION FACTOR (EUROFUNG)-RELATED"/>
    <property type="match status" value="1"/>
</dbReference>
<evidence type="ECO:0000256" key="1">
    <source>
        <dbReference type="ARBA" id="ARBA00004123"/>
    </source>
</evidence>
<feature type="domain" description="Zn(2)-C6 fungal-type" evidence="7">
    <location>
        <begin position="10"/>
        <end position="39"/>
    </location>
</feature>
<organism evidence="8 9">
    <name type="scientific">Fusarium langsethiae</name>
    <dbReference type="NCBI Taxonomy" id="179993"/>
    <lineage>
        <taxon>Eukaryota</taxon>
        <taxon>Fungi</taxon>
        <taxon>Dikarya</taxon>
        <taxon>Ascomycota</taxon>
        <taxon>Pezizomycotina</taxon>
        <taxon>Sordariomycetes</taxon>
        <taxon>Hypocreomycetidae</taxon>
        <taxon>Hypocreales</taxon>
        <taxon>Nectriaceae</taxon>
        <taxon>Fusarium</taxon>
    </lineage>
</organism>
<keyword evidence="5" id="KW-0539">Nucleus</keyword>
<evidence type="ECO:0000256" key="4">
    <source>
        <dbReference type="ARBA" id="ARBA00023163"/>
    </source>
</evidence>
<keyword evidence="2" id="KW-0479">Metal-binding</keyword>
<dbReference type="InterPro" id="IPR050815">
    <property type="entry name" value="TF_fung"/>
</dbReference>
<sequence>MTSKHPLRRSCAFCRARKIKCSNETICEACRKQGVDCIYDFESPRAKGRNLSFDGTKGNNLLHVRSEHDLPESKRRRSCSANSASSMSPGRAHEDLVPLGDGVESLAVSLEQVFQDMFSQMAFGETNHVELQVGSNKAQCTGLLPLVACDLVGSVGQGYSILGSCQPDDPNSQLIRSGLSSDKTSSMFDNNASYCSSPISTFSHRQRNQLIDVWFSAHPLTFLISKTLLLREVREDTCDEILMAVMLADASFVIGEGSMVTRGHELLQWAKTQLQMRPKHPSEENDAVYSGVPTRVYKGVTTAQTLVLLAWNALSTNEFRRAVCYIQVASKMVTHIKDCMSKDVSPPSSSRINGVDVLDVEKEVVSNLWWTTFSLNLWMSIQAGVPPDANLSTFTHDSLPATEASSISIQLDLVSENFNTLQKQKRNIQEMRPLAHIVSAVAYIFSQSDQVASKHGSDFCREAIREVESLNTKRSSRCDRLDESQHLIIAFHQTMIMQLLFPKKGSFYDQVILPTETLHQFCSSLEHIVRFLSPATEQLDHHTTTASPIQEHLSKALCNLLDACSRAFSLLGENLGSGLDPGLDPGYFRPEWDSRLCSSASSLYTISKTKHFYQTASLRNVRKQLKACVRAFGDQGSSNALGLLEPSMNNVRPLSRSPHNEASNSFIVTDDSSTDIPSPFHYVEDVPRISSSMPSSSTSSTSVSTQSFTSFEEMSKWQVGENYSPSVMVTGNLSSPTVVQSGTPMQNVWYSQPDHMLNFQATGPASMQNTQWVWPSTSAEDATYMSFQALDMEDG</sequence>
<evidence type="ECO:0000256" key="3">
    <source>
        <dbReference type="ARBA" id="ARBA00023015"/>
    </source>
</evidence>
<dbReference type="PANTHER" id="PTHR47338:SF5">
    <property type="entry name" value="ZN(II)2CYS6 TRANSCRIPTION FACTOR (EUROFUNG)"/>
    <property type="match status" value="1"/>
</dbReference>
<proteinExistence type="predicted"/>
<evidence type="ECO:0000313" key="9">
    <source>
        <dbReference type="Proteomes" id="UP000037904"/>
    </source>
</evidence>
<feature type="region of interest" description="Disordered" evidence="6">
    <location>
        <begin position="67"/>
        <end position="96"/>
    </location>
</feature>
<dbReference type="GO" id="GO:0000981">
    <property type="term" value="F:DNA-binding transcription factor activity, RNA polymerase II-specific"/>
    <property type="evidence" value="ECO:0007669"/>
    <property type="project" value="InterPro"/>
</dbReference>
<dbReference type="GO" id="GO:0003677">
    <property type="term" value="F:DNA binding"/>
    <property type="evidence" value="ECO:0007669"/>
    <property type="project" value="InterPro"/>
</dbReference>
<evidence type="ECO:0000256" key="2">
    <source>
        <dbReference type="ARBA" id="ARBA00022723"/>
    </source>
</evidence>
<gene>
    <name evidence="8" type="ORF">FLAG1_07243</name>
</gene>
<keyword evidence="9" id="KW-1185">Reference proteome</keyword>
<dbReference type="Pfam" id="PF04082">
    <property type="entry name" value="Fungal_trans"/>
    <property type="match status" value="1"/>
</dbReference>
<evidence type="ECO:0000313" key="8">
    <source>
        <dbReference type="EMBL" id="KPA39895.1"/>
    </source>
</evidence>
<keyword evidence="3" id="KW-0805">Transcription regulation</keyword>
<dbReference type="EMBL" id="JXCE01000164">
    <property type="protein sequence ID" value="KPA39895.1"/>
    <property type="molecule type" value="Genomic_DNA"/>
</dbReference>
<dbReference type="PROSITE" id="PS00463">
    <property type="entry name" value="ZN2_CY6_FUNGAL_1"/>
    <property type="match status" value="1"/>
</dbReference>
<accession>A0A0N0DDM7</accession>
<dbReference type="GO" id="GO:0008270">
    <property type="term" value="F:zinc ion binding"/>
    <property type="evidence" value="ECO:0007669"/>
    <property type="project" value="InterPro"/>
</dbReference>
<evidence type="ECO:0000259" key="7">
    <source>
        <dbReference type="PROSITE" id="PS50048"/>
    </source>
</evidence>
<dbReference type="GO" id="GO:0006351">
    <property type="term" value="P:DNA-templated transcription"/>
    <property type="evidence" value="ECO:0007669"/>
    <property type="project" value="InterPro"/>
</dbReference>
<dbReference type="CDD" id="cd00067">
    <property type="entry name" value="GAL4"/>
    <property type="match status" value="1"/>
</dbReference>